<feature type="compositionally biased region" description="Low complexity" evidence="1">
    <location>
        <begin position="582"/>
        <end position="595"/>
    </location>
</feature>
<protein>
    <submittedName>
        <fullName evidence="4">SOBP multi-domain protein</fullName>
    </submittedName>
</protein>
<evidence type="ECO:0000259" key="3">
    <source>
        <dbReference type="Pfam" id="PF26118"/>
    </source>
</evidence>
<feature type="compositionally biased region" description="Pro residues" evidence="1">
    <location>
        <begin position="633"/>
        <end position="650"/>
    </location>
</feature>
<dbReference type="Proteomes" id="UP000472372">
    <property type="component" value="Chromosome 5"/>
</dbReference>
<feature type="region of interest" description="Disordered" evidence="1">
    <location>
        <begin position="503"/>
        <end position="732"/>
    </location>
</feature>
<gene>
    <name evidence="4" type="ORF">PTTW11_06152</name>
</gene>
<accession>A0A6S6W2A8</accession>
<name>A0A6S6W2A8_9PLEO</name>
<feature type="compositionally biased region" description="Basic and acidic residues" evidence="1">
    <location>
        <begin position="304"/>
        <end position="315"/>
    </location>
</feature>
<feature type="region of interest" description="Disordered" evidence="1">
    <location>
        <begin position="334"/>
        <end position="378"/>
    </location>
</feature>
<keyword evidence="2" id="KW-0732">Signal</keyword>
<feature type="chain" id="PRO_5043658158" evidence="2">
    <location>
        <begin position="19"/>
        <end position="751"/>
    </location>
</feature>
<evidence type="ECO:0000313" key="5">
    <source>
        <dbReference type="Proteomes" id="UP000472372"/>
    </source>
</evidence>
<dbReference type="InterPro" id="IPR058348">
    <property type="entry name" value="DUF8035"/>
</dbReference>
<feature type="compositionally biased region" description="Basic and acidic residues" evidence="1">
    <location>
        <begin position="279"/>
        <end position="289"/>
    </location>
</feature>
<evidence type="ECO:0000256" key="2">
    <source>
        <dbReference type="SAM" id="SignalP"/>
    </source>
</evidence>
<dbReference type="EMBL" id="HG992981">
    <property type="protein sequence ID" value="CAE7177334.1"/>
    <property type="molecule type" value="Genomic_DNA"/>
</dbReference>
<dbReference type="AlphaFoldDB" id="A0A6S6W2A8"/>
<feature type="compositionally biased region" description="Pro residues" evidence="1">
    <location>
        <begin position="596"/>
        <end position="605"/>
    </location>
</feature>
<feature type="region of interest" description="Disordered" evidence="1">
    <location>
        <begin position="279"/>
        <end position="315"/>
    </location>
</feature>
<evidence type="ECO:0000313" key="4">
    <source>
        <dbReference type="EMBL" id="CAE7177334.1"/>
    </source>
</evidence>
<dbReference type="Pfam" id="PF26118">
    <property type="entry name" value="DUF8035"/>
    <property type="match status" value="1"/>
</dbReference>
<evidence type="ECO:0000256" key="1">
    <source>
        <dbReference type="SAM" id="MobiDB-lite"/>
    </source>
</evidence>
<feature type="compositionally biased region" description="Basic and acidic residues" evidence="1">
    <location>
        <begin position="698"/>
        <end position="721"/>
    </location>
</feature>
<proteinExistence type="predicted"/>
<feature type="compositionally biased region" description="Polar residues" evidence="1">
    <location>
        <begin position="618"/>
        <end position="629"/>
    </location>
</feature>
<sequence>MAVLAAILPVVSRSSSLALQLFGIAAASPEAARDFVAVASKINGFAAILKQVGTIIKEDDRLPSLEAFEALDDVIEQAQNVLGSFELVTSPDDVQQYARRDSARFTGTSHSQLDSPTKAELEYLMAHLEALSMTLSVLLQTLYASQSIMWSKMRPTVSPQQAAKLVENEKIQLETLVIQQQMSILSASNIYGRWPHSDAHLLMETDSSQSLVPMDREKSPKPSTLHPYLEQNLNSLDTSVFTESNSLPVVCSVSGTHTDHLLQQWTTLPQFESRLRDHERELERQRKETQQATVESDSEEDEEFHSSKLSDDSTRRVYRSGSFEPLIVEANTPGVTSEKHYGPPVPPVPAATPHNSHTNIPPIADQYASTSPRSSLGSLPVDANAAVEAKEEDSEVDLEIPWVLCTRRYYWKYIDARQISSNTDQSPSLAFSERHSWTEIRASWVCKEAIQEAGYYFTEFQKERKDSRRTKSEICFRIERPLQFDQVKRLVERTVEIYRRKASLDDHQQSSPRRSSFHRLPPSGNVAKGSTFDRDRTPMPRNTHPPLGHTNAPGYFPPPPGPPSLDRSFSTPRSGPVPQPPQTNVNPRASNLQLPPQQPPRPQSPRLPSYAAQAGGYPTSTTQPMNTASVPPMYFPPPPASNGTLPPPYPQQTNQGYPASPLRHSYMNPPQQSRRYDDDFTSTEEEDRDRARRRRDKDRRGAGDRDRERERERDRERDRYSKKSHTGRKAAAGALLGVGGLTALLDGLSGL</sequence>
<organism evidence="4 5">
    <name type="scientific">Pyrenophora teres f. teres</name>
    <dbReference type="NCBI Taxonomy" id="97479"/>
    <lineage>
        <taxon>Eukaryota</taxon>
        <taxon>Fungi</taxon>
        <taxon>Dikarya</taxon>
        <taxon>Ascomycota</taxon>
        <taxon>Pezizomycotina</taxon>
        <taxon>Dothideomycetes</taxon>
        <taxon>Pleosporomycetidae</taxon>
        <taxon>Pleosporales</taxon>
        <taxon>Pleosporineae</taxon>
        <taxon>Pleosporaceae</taxon>
        <taxon>Pyrenophora</taxon>
    </lineage>
</organism>
<feature type="domain" description="DUF8035" evidence="3">
    <location>
        <begin position="435"/>
        <end position="499"/>
    </location>
</feature>
<reference evidence="4" key="1">
    <citation type="submission" date="2021-02" db="EMBL/GenBank/DDBJ databases">
        <authorList>
            <person name="Syme A R."/>
            <person name="Syme A R."/>
            <person name="Moolhuijzen P."/>
        </authorList>
    </citation>
    <scope>NUCLEOTIDE SEQUENCE</scope>
    <source>
        <strain evidence="4">W1-1</strain>
    </source>
</reference>
<feature type="compositionally biased region" description="Polar residues" evidence="1">
    <location>
        <begin position="367"/>
        <end position="377"/>
    </location>
</feature>
<feature type="signal peptide" evidence="2">
    <location>
        <begin position="1"/>
        <end position="18"/>
    </location>
</feature>